<evidence type="ECO:0000256" key="1">
    <source>
        <dbReference type="SAM" id="Phobius"/>
    </source>
</evidence>
<name>A0A8E0QZ22_9EURO</name>
<evidence type="ECO:0000313" key="2">
    <source>
        <dbReference type="EMBL" id="GIC93708.1"/>
    </source>
</evidence>
<feature type="transmembrane region" description="Helical" evidence="1">
    <location>
        <begin position="26"/>
        <end position="46"/>
    </location>
</feature>
<keyword evidence="1" id="KW-0472">Membrane</keyword>
<proteinExistence type="predicted"/>
<reference evidence="2" key="2">
    <citation type="submission" date="2021-01" db="EMBL/GenBank/DDBJ databases">
        <title>Pan-genome distribution and transcriptional activeness of fungal secondary metabolism genes in Aspergillus section Fumigati.</title>
        <authorList>
            <person name="Takahashi H."/>
            <person name="Umemura M."/>
            <person name="Ninomiya A."/>
            <person name="Kusuya Y."/>
            <person name="Urayama S."/>
            <person name="Shimizu M."/>
            <person name="Watanabe A."/>
            <person name="Kamei K."/>
            <person name="Yaguchi T."/>
            <person name="Hagiwara D."/>
        </authorList>
    </citation>
    <scope>NUCLEOTIDE SEQUENCE</scope>
    <source>
        <strain evidence="2">IFM 46973</strain>
    </source>
</reference>
<keyword evidence="1" id="KW-0812">Transmembrane</keyword>
<feature type="transmembrane region" description="Helical" evidence="1">
    <location>
        <begin position="82"/>
        <end position="100"/>
    </location>
</feature>
<evidence type="ECO:0000313" key="3">
    <source>
        <dbReference type="Proteomes" id="UP000036893"/>
    </source>
</evidence>
<sequence>MVADAVEDMKSIVEATEEIDREKRKAIVFAFLSAVFLLVPVVGQLVSGLRSLVTSGRNVALTGTVGIAPLDVYMVGDDKKNAPLAIFNLILAPLALLDIAQVTRAANFRRAMPGEDLTKLSDNLAARTVIISRIKDRCPI</sequence>
<dbReference type="Proteomes" id="UP000036893">
    <property type="component" value="Unassembled WGS sequence"/>
</dbReference>
<dbReference type="RefSeq" id="XP_043150974.1">
    <property type="nucleotide sequence ID" value="XM_043295039.1"/>
</dbReference>
<organism evidence="2 3">
    <name type="scientific">Aspergillus udagawae</name>
    <dbReference type="NCBI Taxonomy" id="91492"/>
    <lineage>
        <taxon>Eukaryota</taxon>
        <taxon>Fungi</taxon>
        <taxon>Dikarya</taxon>
        <taxon>Ascomycota</taxon>
        <taxon>Pezizomycotina</taxon>
        <taxon>Eurotiomycetes</taxon>
        <taxon>Eurotiomycetidae</taxon>
        <taxon>Eurotiales</taxon>
        <taxon>Aspergillaceae</taxon>
        <taxon>Aspergillus</taxon>
        <taxon>Aspergillus subgen. Fumigati</taxon>
    </lineage>
</organism>
<reference evidence="2" key="1">
    <citation type="journal article" date="2015" name="Genome Announc.">
        <title>Draft Genome Sequence of the Pathogenic Filamentous Fungus Aspergillus udagawae Strain IFM 46973T.</title>
        <authorList>
            <person name="Kusuya Y."/>
            <person name="Takahashi-Nakaguchi A."/>
            <person name="Takahashi H."/>
            <person name="Yaguchi T."/>
        </authorList>
    </citation>
    <scope>NUCLEOTIDE SEQUENCE</scope>
    <source>
        <strain evidence="2">IFM 46973</strain>
    </source>
</reference>
<comment type="caution">
    <text evidence="2">The sequence shown here is derived from an EMBL/GenBank/DDBJ whole genome shotgun (WGS) entry which is preliminary data.</text>
</comment>
<dbReference type="EMBL" id="BBXM02000008">
    <property type="protein sequence ID" value="GIC93708.1"/>
    <property type="molecule type" value="Genomic_DNA"/>
</dbReference>
<protein>
    <submittedName>
        <fullName evidence="2">Uncharacterized protein</fullName>
    </submittedName>
</protein>
<gene>
    <name evidence="2" type="ORF">Aud_010196</name>
</gene>
<keyword evidence="1" id="KW-1133">Transmembrane helix</keyword>
<dbReference type="AlphaFoldDB" id="A0A8E0QZ22"/>
<accession>A0A8E0QZ22</accession>
<dbReference type="GeneID" id="66997673"/>